<evidence type="ECO:0000256" key="6">
    <source>
        <dbReference type="ARBA" id="ARBA00022714"/>
    </source>
</evidence>
<reference evidence="16 17" key="1">
    <citation type="submission" date="2019-03" db="EMBL/GenBank/DDBJ databases">
        <title>Genomic Encyclopedia of Type Strains, Phase IV (KMG-IV): sequencing the most valuable type-strain genomes for metagenomic binning, comparative biology and taxonomic classification.</title>
        <authorList>
            <person name="Goeker M."/>
        </authorList>
    </citation>
    <scope>NUCLEOTIDE SEQUENCE [LARGE SCALE GENOMIC DNA]</scope>
    <source>
        <strain evidence="16 17">DSM 102852</strain>
    </source>
</reference>
<evidence type="ECO:0000256" key="10">
    <source>
        <dbReference type="ARBA" id="ARBA00023014"/>
    </source>
</evidence>
<dbReference type="GO" id="GO:0044571">
    <property type="term" value="P:[2Fe-2S] cluster assembly"/>
    <property type="evidence" value="ECO:0007669"/>
    <property type="project" value="UniProtKB-UniRule"/>
</dbReference>
<dbReference type="FunFam" id="3.40.640.10:FF:000003">
    <property type="entry name" value="Cysteine desulfurase IscS"/>
    <property type="match status" value="1"/>
</dbReference>
<comment type="subunit">
    <text evidence="13">Homodimer. Forms a heterotetramer with IscU, interacts with other sulfur acceptors.</text>
</comment>
<comment type="cofactor">
    <cofactor evidence="1 13 14">
        <name>pyridoxal 5'-phosphate</name>
        <dbReference type="ChEBI" id="CHEBI:597326"/>
    </cofactor>
</comment>
<comment type="function">
    <text evidence="13">Master enzyme that delivers sulfur to a number of partners involved in Fe-S cluster assembly, tRNA modification or cofactor biosynthesis. Catalyzes the removal of elemental sulfur atoms from cysteine to produce alanine. Functions as a sulfur delivery protein for Fe-S cluster synthesis onto IscU, an Fe-S scaffold assembly protein, as well as other S acceptor proteins.</text>
</comment>
<dbReference type="NCBIfam" id="NF010611">
    <property type="entry name" value="PRK14012.1"/>
    <property type="match status" value="1"/>
</dbReference>
<gene>
    <name evidence="13" type="primary">iscS</name>
    <name evidence="16" type="ORF">DFR44_10637</name>
</gene>
<sequence>MNMPIYMDYSATTPIDPRVADKMIPYITEHFGNPASRSHPYGWAAEEAVETARSHVAALVNADPREIVFTSGATESNNLALKGVAHFYKDKGKHIITVKTEHKAVLDTCRELEREGFEVTYLDVRDSGLLDLDTFKAAIRPDTILASVMHVNNEIGVIQDIATLGEICREKGVIFHVDAAQSTGKVTIDLNALKVDLMSFSAHKTYGPKGIGALYVRRKPRIRLEAQMHGGGHERGMRSGTLATHQIVGMGEAFRIAKEDMDSDNKRIGALRDRLWTGFQNMEEVHLNGDMTRRVPHNLNVSFNFVEGESLMMAIKDVAVSSGSACTSASLEPSYVLRALGRSDELAHSSIRFTVGRFTTEAEIDTVIALMQSKIAKLRELSPLWEMYKEGIDLNSVQWAAH</sequence>
<dbReference type="GO" id="GO:0051537">
    <property type="term" value="F:2 iron, 2 sulfur cluster binding"/>
    <property type="evidence" value="ECO:0007669"/>
    <property type="project" value="UniProtKB-UniRule"/>
</dbReference>
<keyword evidence="6 13" id="KW-0001">2Fe-2S</keyword>
<dbReference type="InterPro" id="IPR016454">
    <property type="entry name" value="Cysteine_dSase"/>
</dbReference>
<dbReference type="PANTHER" id="PTHR11601">
    <property type="entry name" value="CYSTEINE DESULFURYLASE FAMILY MEMBER"/>
    <property type="match status" value="1"/>
</dbReference>
<dbReference type="InterPro" id="IPR015421">
    <property type="entry name" value="PyrdxlP-dep_Trfase_major"/>
</dbReference>
<evidence type="ECO:0000256" key="14">
    <source>
        <dbReference type="RuleBase" id="RU004504"/>
    </source>
</evidence>
<evidence type="ECO:0000313" key="17">
    <source>
        <dbReference type="Proteomes" id="UP000294480"/>
    </source>
</evidence>
<dbReference type="OrthoDB" id="9808002at2"/>
<comment type="caution">
    <text evidence="16">The sequence shown here is derived from an EMBL/GenBank/DDBJ whole genome shotgun (WGS) entry which is preliminary data.</text>
</comment>
<dbReference type="InterPro" id="IPR000192">
    <property type="entry name" value="Aminotrans_V_dom"/>
</dbReference>
<dbReference type="InterPro" id="IPR010240">
    <property type="entry name" value="Cys_deSase_IscS"/>
</dbReference>
<feature type="binding site" description="via persulfide group" evidence="13">
    <location>
        <position position="326"/>
    </location>
    <ligand>
        <name>[2Fe-2S] cluster</name>
        <dbReference type="ChEBI" id="CHEBI:190135"/>
        <note>ligand shared with IscU</note>
    </ligand>
</feature>
<dbReference type="UniPathway" id="UPA00266"/>
<evidence type="ECO:0000256" key="3">
    <source>
        <dbReference type="ARBA" id="ARBA00006490"/>
    </source>
</evidence>
<dbReference type="FunFam" id="3.90.1150.10:FF:000002">
    <property type="entry name" value="Cysteine desulfurase IscS"/>
    <property type="match status" value="1"/>
</dbReference>
<evidence type="ECO:0000256" key="9">
    <source>
        <dbReference type="ARBA" id="ARBA00023004"/>
    </source>
</evidence>
<evidence type="ECO:0000256" key="12">
    <source>
        <dbReference type="ARBA" id="ARBA00072125"/>
    </source>
</evidence>
<comment type="subcellular location">
    <subcellularLocation>
        <location evidence="13">Cytoplasm</location>
    </subcellularLocation>
</comment>
<evidence type="ECO:0000256" key="7">
    <source>
        <dbReference type="ARBA" id="ARBA00022723"/>
    </source>
</evidence>
<dbReference type="RefSeq" id="WP_133619415.1">
    <property type="nucleotide sequence ID" value="NZ_SNZE01000006.1"/>
</dbReference>
<dbReference type="GO" id="GO:0046872">
    <property type="term" value="F:metal ion binding"/>
    <property type="evidence" value="ECO:0007669"/>
    <property type="project" value="UniProtKB-KW"/>
</dbReference>
<evidence type="ECO:0000313" key="16">
    <source>
        <dbReference type="EMBL" id="TDR31974.1"/>
    </source>
</evidence>
<evidence type="ECO:0000256" key="5">
    <source>
        <dbReference type="ARBA" id="ARBA00022679"/>
    </source>
</evidence>
<dbReference type="EMBL" id="SNZE01000006">
    <property type="protein sequence ID" value="TDR31974.1"/>
    <property type="molecule type" value="Genomic_DNA"/>
</dbReference>
<evidence type="ECO:0000256" key="8">
    <source>
        <dbReference type="ARBA" id="ARBA00022898"/>
    </source>
</evidence>
<dbReference type="Pfam" id="PF00266">
    <property type="entry name" value="Aminotran_5"/>
    <property type="match status" value="1"/>
</dbReference>
<keyword evidence="13" id="KW-0963">Cytoplasm</keyword>
<dbReference type="InterPro" id="IPR015422">
    <property type="entry name" value="PyrdxlP-dep_Trfase_small"/>
</dbReference>
<dbReference type="Proteomes" id="UP000294480">
    <property type="component" value="Unassembled WGS sequence"/>
</dbReference>
<dbReference type="EC" id="2.8.1.7" evidence="4 13"/>
<dbReference type="GO" id="GO:0031071">
    <property type="term" value="F:cysteine desulfurase activity"/>
    <property type="evidence" value="ECO:0007669"/>
    <property type="project" value="UniProtKB-UniRule"/>
</dbReference>
<dbReference type="PIRSF" id="PIRSF005572">
    <property type="entry name" value="NifS"/>
    <property type="match status" value="1"/>
</dbReference>
<keyword evidence="5 13" id="KW-0808">Transferase</keyword>
<proteinExistence type="inferred from homology"/>
<dbReference type="InterPro" id="IPR020578">
    <property type="entry name" value="Aminotrans_V_PyrdxlP_BS"/>
</dbReference>
<feature type="binding site" evidence="13">
    <location>
        <position position="241"/>
    </location>
    <ligand>
        <name>pyridoxal 5'-phosphate</name>
        <dbReference type="ChEBI" id="CHEBI:597326"/>
    </ligand>
</feature>
<evidence type="ECO:0000256" key="1">
    <source>
        <dbReference type="ARBA" id="ARBA00001933"/>
    </source>
</evidence>
<feature type="binding site" evidence="13">
    <location>
        <begin position="73"/>
        <end position="74"/>
    </location>
    <ligand>
        <name>pyridoxal 5'-phosphate</name>
        <dbReference type="ChEBI" id="CHEBI:597326"/>
    </ligand>
</feature>
<feature type="domain" description="Aminotransferase class V" evidence="15">
    <location>
        <begin position="5"/>
        <end position="366"/>
    </location>
</feature>
<dbReference type="InterPro" id="IPR015424">
    <property type="entry name" value="PyrdxlP-dep_Trfase"/>
</dbReference>
<dbReference type="PROSITE" id="PS00595">
    <property type="entry name" value="AA_TRANSFER_CLASS_5"/>
    <property type="match status" value="1"/>
</dbReference>
<dbReference type="SUPFAM" id="SSF53383">
    <property type="entry name" value="PLP-dependent transferases"/>
    <property type="match status" value="1"/>
</dbReference>
<keyword evidence="9 13" id="KW-0408">Iron</keyword>
<dbReference type="GO" id="GO:1990221">
    <property type="term" value="C:L-cysteine desulfurase complex"/>
    <property type="evidence" value="ECO:0007669"/>
    <property type="project" value="UniProtKB-ARBA"/>
</dbReference>
<keyword evidence="8 13" id="KW-0663">Pyridoxal phosphate</keyword>
<feature type="modified residue" description="N6-(pyridoxal phosphate)lysine" evidence="13">
    <location>
        <position position="204"/>
    </location>
</feature>
<dbReference type="NCBIfam" id="TIGR02006">
    <property type="entry name" value="IscS"/>
    <property type="match status" value="1"/>
</dbReference>
<dbReference type="Gene3D" id="3.90.1150.10">
    <property type="entry name" value="Aspartate Aminotransferase, domain 1"/>
    <property type="match status" value="1"/>
</dbReference>
<feature type="binding site" evidence="13">
    <location>
        <position position="153"/>
    </location>
    <ligand>
        <name>pyridoxal 5'-phosphate</name>
        <dbReference type="ChEBI" id="CHEBI:597326"/>
    </ligand>
</feature>
<evidence type="ECO:0000256" key="11">
    <source>
        <dbReference type="ARBA" id="ARBA00050776"/>
    </source>
</evidence>
<keyword evidence="10 13" id="KW-0411">Iron-sulfur</keyword>
<feature type="active site" description="Cysteine persulfide intermediate" evidence="13">
    <location>
        <position position="326"/>
    </location>
</feature>
<comment type="catalytic activity">
    <reaction evidence="11 13">
        <text>(sulfur carrier)-H + L-cysteine = (sulfur carrier)-SH + L-alanine</text>
        <dbReference type="Rhea" id="RHEA:43892"/>
        <dbReference type="Rhea" id="RHEA-COMP:14737"/>
        <dbReference type="Rhea" id="RHEA-COMP:14739"/>
        <dbReference type="ChEBI" id="CHEBI:29917"/>
        <dbReference type="ChEBI" id="CHEBI:35235"/>
        <dbReference type="ChEBI" id="CHEBI:57972"/>
        <dbReference type="ChEBI" id="CHEBI:64428"/>
        <dbReference type="EC" id="2.8.1.7"/>
    </reaction>
</comment>
<dbReference type="HAMAP" id="MF_00331">
    <property type="entry name" value="Cys_desulf_IscS"/>
    <property type="match status" value="1"/>
</dbReference>
<dbReference type="GO" id="GO:0030170">
    <property type="term" value="F:pyridoxal phosphate binding"/>
    <property type="evidence" value="ECO:0007669"/>
    <property type="project" value="UniProtKB-UniRule"/>
</dbReference>
<name>A0A4R6Y949_9BURK</name>
<accession>A0A4R6Y949</accession>
<organism evidence="16 17">
    <name type="scientific">Hydromonas duriensis</name>
    <dbReference type="NCBI Taxonomy" id="1527608"/>
    <lineage>
        <taxon>Bacteria</taxon>
        <taxon>Pseudomonadati</taxon>
        <taxon>Pseudomonadota</taxon>
        <taxon>Betaproteobacteria</taxon>
        <taxon>Burkholderiales</taxon>
        <taxon>Burkholderiaceae</taxon>
        <taxon>Hydromonas</taxon>
    </lineage>
</organism>
<dbReference type="AlphaFoldDB" id="A0A4R6Y949"/>
<evidence type="ECO:0000259" key="15">
    <source>
        <dbReference type="Pfam" id="PF00266"/>
    </source>
</evidence>
<keyword evidence="17" id="KW-1185">Reference proteome</keyword>
<dbReference type="Gene3D" id="3.40.640.10">
    <property type="entry name" value="Type I PLP-dependent aspartate aminotransferase-like (Major domain)"/>
    <property type="match status" value="1"/>
</dbReference>
<feature type="binding site" evidence="13">
    <location>
        <position position="181"/>
    </location>
    <ligand>
        <name>pyridoxal 5'-phosphate</name>
        <dbReference type="ChEBI" id="CHEBI:597326"/>
    </ligand>
</feature>
<dbReference type="PANTHER" id="PTHR11601:SF34">
    <property type="entry name" value="CYSTEINE DESULFURASE"/>
    <property type="match status" value="1"/>
</dbReference>
<evidence type="ECO:0000256" key="2">
    <source>
        <dbReference type="ARBA" id="ARBA00005151"/>
    </source>
</evidence>
<evidence type="ECO:0000256" key="4">
    <source>
        <dbReference type="ARBA" id="ARBA00012239"/>
    </source>
</evidence>
<feature type="binding site" evidence="13">
    <location>
        <begin position="201"/>
        <end position="203"/>
    </location>
    <ligand>
        <name>pyridoxal 5'-phosphate</name>
        <dbReference type="ChEBI" id="CHEBI:597326"/>
    </ligand>
</feature>
<evidence type="ECO:0000256" key="13">
    <source>
        <dbReference type="HAMAP-Rule" id="MF_00331"/>
    </source>
</evidence>
<comment type="similarity">
    <text evidence="3 13">Belongs to the class-V pyridoxal-phosphate-dependent aminotransferase family. NifS/IscS subfamily.</text>
</comment>
<comment type="pathway">
    <text evidence="2 13">Cofactor biosynthesis; iron-sulfur cluster biosynthesis.</text>
</comment>
<protein>
    <recommendedName>
        <fullName evidence="12 13">Cysteine desulfurase IscS</fullName>
        <ecNumber evidence="4 13">2.8.1.7</ecNumber>
    </recommendedName>
</protein>
<keyword evidence="7 13" id="KW-0479">Metal-binding</keyword>